<sequence length="110" mass="12443">MYIGTKSRMVQKTKNKHQKQCICAIRECPILPYPLECTNTVLCLRCGKEAIFPVLNSHCSADGADYNPFVPAYWVERAHPLVFPLFGCIPNRKTLERGKRGKFPTTEKGA</sequence>
<evidence type="ECO:0000313" key="1">
    <source>
        <dbReference type="EMBL" id="GIY17205.1"/>
    </source>
</evidence>
<proteinExistence type="predicted"/>
<dbReference type="AlphaFoldDB" id="A0AAV4R664"/>
<protein>
    <submittedName>
        <fullName evidence="1">Uncharacterized protein</fullName>
    </submittedName>
</protein>
<evidence type="ECO:0000313" key="2">
    <source>
        <dbReference type="Proteomes" id="UP001054945"/>
    </source>
</evidence>
<dbReference type="EMBL" id="BPLR01007485">
    <property type="protein sequence ID" value="GIY17205.1"/>
    <property type="molecule type" value="Genomic_DNA"/>
</dbReference>
<gene>
    <name evidence="1" type="ORF">CEXT_84311</name>
</gene>
<organism evidence="1 2">
    <name type="scientific">Caerostris extrusa</name>
    <name type="common">Bark spider</name>
    <name type="synonym">Caerostris bankana</name>
    <dbReference type="NCBI Taxonomy" id="172846"/>
    <lineage>
        <taxon>Eukaryota</taxon>
        <taxon>Metazoa</taxon>
        <taxon>Ecdysozoa</taxon>
        <taxon>Arthropoda</taxon>
        <taxon>Chelicerata</taxon>
        <taxon>Arachnida</taxon>
        <taxon>Araneae</taxon>
        <taxon>Araneomorphae</taxon>
        <taxon>Entelegynae</taxon>
        <taxon>Araneoidea</taxon>
        <taxon>Araneidae</taxon>
        <taxon>Caerostris</taxon>
    </lineage>
</organism>
<accession>A0AAV4R664</accession>
<reference evidence="1 2" key="1">
    <citation type="submission" date="2021-06" db="EMBL/GenBank/DDBJ databases">
        <title>Caerostris extrusa draft genome.</title>
        <authorList>
            <person name="Kono N."/>
            <person name="Arakawa K."/>
        </authorList>
    </citation>
    <scope>NUCLEOTIDE SEQUENCE [LARGE SCALE GENOMIC DNA]</scope>
</reference>
<name>A0AAV4R664_CAEEX</name>
<comment type="caution">
    <text evidence="1">The sequence shown here is derived from an EMBL/GenBank/DDBJ whole genome shotgun (WGS) entry which is preliminary data.</text>
</comment>
<dbReference type="Proteomes" id="UP001054945">
    <property type="component" value="Unassembled WGS sequence"/>
</dbReference>
<keyword evidence="2" id="KW-1185">Reference proteome</keyword>